<evidence type="ECO:0000256" key="3">
    <source>
        <dbReference type="ARBA" id="ARBA00022801"/>
    </source>
</evidence>
<dbReference type="SUPFAM" id="SSF53187">
    <property type="entry name" value="Zn-dependent exopeptidases"/>
    <property type="match status" value="1"/>
</dbReference>
<dbReference type="Proteomes" id="UP000251835">
    <property type="component" value="Unassembled WGS sequence"/>
</dbReference>
<evidence type="ECO:0000259" key="5">
    <source>
        <dbReference type="SMART" id="SM00646"/>
    </source>
</evidence>
<evidence type="ECO:0000313" key="6">
    <source>
        <dbReference type="EMBL" id="PVX52258.1"/>
    </source>
</evidence>
<dbReference type="PANTHER" id="PTHR30404:SF0">
    <property type="entry name" value="N-ACETYLMURAMOYL-L-ALANINE AMIDASE AMIC"/>
    <property type="match status" value="1"/>
</dbReference>
<dbReference type="GO" id="GO:0009253">
    <property type="term" value="P:peptidoglycan catabolic process"/>
    <property type="evidence" value="ECO:0007669"/>
    <property type="project" value="InterPro"/>
</dbReference>
<dbReference type="EMBL" id="QENZ01000003">
    <property type="protein sequence ID" value="PVX52258.1"/>
    <property type="molecule type" value="Genomic_DNA"/>
</dbReference>
<feature type="signal peptide" evidence="4">
    <location>
        <begin position="1"/>
        <end position="22"/>
    </location>
</feature>
<organism evidence="6 7">
    <name type="scientific">Balneicella halophila</name>
    <dbReference type="NCBI Taxonomy" id="1537566"/>
    <lineage>
        <taxon>Bacteria</taxon>
        <taxon>Pseudomonadati</taxon>
        <taxon>Bacteroidota</taxon>
        <taxon>Bacteroidia</taxon>
        <taxon>Bacteroidales</taxon>
        <taxon>Balneicellaceae</taxon>
        <taxon>Balneicella</taxon>
    </lineage>
</organism>
<sequence length="367" mass="41262">MVYKKIGIVLLFCCLFMEFSFAQAVRKVVIDAGHGGKDSGTVARTRKHQHEKVIALAIAKKVGHYIEKNFSDVEVIYTRTKDVYLTLNQRAKVANKADADLFISIHVDAVGSRSVSGASVYVLGLHRSEDNLKVAMRENAVMLQEEDYKTKYAGFDPKDAESYIIFSLMQNQYLNNSMTMASFVDKHLKTKTKRHTKGVKQAGFYVLREVGMPSVLIETGYITNSSDADYLCSATGQDKTAYAIYNAFRDYKSFVENHTTDLGKENMSQEKVTEATIGDDDTYFTIQLAYSGKNLTENDPYFKGLSPIFKYKKGNGYRYTYGRTKSYTKALSLQQEARAKISDAYLVGFHQGELNMASVVRTILNGK</sequence>
<comment type="caution">
    <text evidence="6">The sequence shown here is derived from an EMBL/GenBank/DDBJ whole genome shotgun (WGS) entry which is preliminary data.</text>
</comment>
<dbReference type="SMART" id="SM00646">
    <property type="entry name" value="Ami_3"/>
    <property type="match status" value="1"/>
</dbReference>
<dbReference type="Gene3D" id="3.40.630.40">
    <property type="entry name" value="Zn-dependent exopeptidases"/>
    <property type="match status" value="1"/>
</dbReference>
<proteinExistence type="predicted"/>
<dbReference type="AlphaFoldDB" id="A0A7L4UR58"/>
<comment type="catalytic activity">
    <reaction evidence="1">
        <text>Hydrolyzes the link between N-acetylmuramoyl residues and L-amino acid residues in certain cell-wall glycopeptides.</text>
        <dbReference type="EC" id="3.5.1.28"/>
    </reaction>
</comment>
<keyword evidence="7" id="KW-1185">Reference proteome</keyword>
<gene>
    <name evidence="6" type="ORF">C7377_0565</name>
</gene>
<name>A0A7L4UR58_BALHA</name>
<dbReference type="EC" id="3.5.1.28" evidence="2"/>
<feature type="chain" id="PRO_5029484944" description="N-acetylmuramoyl-L-alanine amidase" evidence="4">
    <location>
        <begin position="23"/>
        <end position="367"/>
    </location>
</feature>
<dbReference type="GO" id="GO:0008745">
    <property type="term" value="F:N-acetylmuramoyl-L-alanine amidase activity"/>
    <property type="evidence" value="ECO:0007669"/>
    <property type="project" value="UniProtKB-EC"/>
</dbReference>
<keyword evidence="4" id="KW-0732">Signal</keyword>
<reference evidence="6 7" key="1">
    <citation type="submission" date="2018-05" db="EMBL/GenBank/DDBJ databases">
        <title>Genomic Encyclopedia of Type Strains, Phase IV (KMG-IV): sequencing the most valuable type-strain genomes for metagenomic binning, comparative biology and taxonomic classification.</title>
        <authorList>
            <person name="Goeker M."/>
        </authorList>
    </citation>
    <scope>NUCLEOTIDE SEQUENCE [LARGE SCALE GENOMIC DNA]</scope>
    <source>
        <strain evidence="6 7">DSM 28579</strain>
    </source>
</reference>
<dbReference type="InterPro" id="IPR050695">
    <property type="entry name" value="N-acetylmuramoyl_amidase_3"/>
</dbReference>
<keyword evidence="3" id="KW-0378">Hydrolase</keyword>
<dbReference type="PANTHER" id="PTHR30404">
    <property type="entry name" value="N-ACETYLMURAMOYL-L-ALANINE AMIDASE"/>
    <property type="match status" value="1"/>
</dbReference>
<dbReference type="FunFam" id="3.40.630.40:FF:000005">
    <property type="entry name" value="N-acetylmuramoyl-L-alanine amidase (AmiA)"/>
    <property type="match status" value="1"/>
</dbReference>
<dbReference type="CDD" id="cd02696">
    <property type="entry name" value="MurNAc-LAA"/>
    <property type="match status" value="1"/>
</dbReference>
<dbReference type="InterPro" id="IPR002508">
    <property type="entry name" value="MurNAc-LAA_cat"/>
</dbReference>
<evidence type="ECO:0000256" key="1">
    <source>
        <dbReference type="ARBA" id="ARBA00001561"/>
    </source>
</evidence>
<evidence type="ECO:0000256" key="4">
    <source>
        <dbReference type="SAM" id="SignalP"/>
    </source>
</evidence>
<dbReference type="OrthoDB" id="9806267at2"/>
<accession>A0A7L4UR58</accession>
<evidence type="ECO:0000256" key="2">
    <source>
        <dbReference type="ARBA" id="ARBA00011901"/>
    </source>
</evidence>
<protein>
    <recommendedName>
        <fullName evidence="2">N-acetylmuramoyl-L-alanine amidase</fullName>
        <ecNumber evidence="2">3.5.1.28</ecNumber>
    </recommendedName>
</protein>
<feature type="domain" description="MurNAc-LAA" evidence="5">
    <location>
        <begin position="91"/>
        <end position="249"/>
    </location>
</feature>
<dbReference type="GO" id="GO:0030288">
    <property type="term" value="C:outer membrane-bounded periplasmic space"/>
    <property type="evidence" value="ECO:0007669"/>
    <property type="project" value="TreeGrafter"/>
</dbReference>
<evidence type="ECO:0000313" key="7">
    <source>
        <dbReference type="Proteomes" id="UP000251835"/>
    </source>
</evidence>
<dbReference type="Pfam" id="PF01520">
    <property type="entry name" value="Amidase_3"/>
    <property type="match status" value="1"/>
</dbReference>